<evidence type="ECO:0000259" key="11">
    <source>
        <dbReference type="PROSITE" id="PS51007"/>
    </source>
</evidence>
<evidence type="ECO:0000256" key="10">
    <source>
        <dbReference type="SAM" id="SignalP"/>
    </source>
</evidence>
<organism evidence="12 13">
    <name type="scientific">Ectorhizobium quercum</name>
    <dbReference type="NCBI Taxonomy" id="2965071"/>
    <lineage>
        <taxon>Bacteria</taxon>
        <taxon>Pseudomonadati</taxon>
        <taxon>Pseudomonadota</taxon>
        <taxon>Alphaproteobacteria</taxon>
        <taxon>Hyphomicrobiales</taxon>
        <taxon>Rhizobiaceae</taxon>
        <taxon>Ectorhizobium</taxon>
    </lineage>
</organism>
<dbReference type="InterPro" id="IPR036909">
    <property type="entry name" value="Cyt_c-like_dom_sf"/>
</dbReference>
<name>A0AAE3N5Y0_9HYPH</name>
<reference evidence="12" key="1">
    <citation type="submission" date="2022-07" db="EMBL/GenBank/DDBJ databases">
        <title>Ectorhizobium quercum gen.nov., sp. nov.</title>
        <authorList>
            <person name="Ma T."/>
            <person name="Li Y."/>
        </authorList>
    </citation>
    <scope>NUCLEOTIDE SEQUENCE</scope>
    <source>
        <strain evidence="12">BDR2-2</strain>
    </source>
</reference>
<evidence type="ECO:0000256" key="6">
    <source>
        <dbReference type="ARBA" id="ARBA00023002"/>
    </source>
</evidence>
<keyword evidence="13" id="KW-1185">Reference proteome</keyword>
<feature type="binding site" description="axial binding residue" evidence="9">
    <location>
        <position position="241"/>
    </location>
    <ligand>
        <name>heme c</name>
        <dbReference type="ChEBI" id="CHEBI:61717"/>
        <label>2</label>
    </ligand>
    <ligandPart>
        <name>Fe</name>
        <dbReference type="ChEBI" id="CHEBI:18248"/>
    </ligandPart>
</feature>
<dbReference type="RefSeq" id="WP_306413372.1">
    <property type="nucleotide sequence ID" value="NZ_JANFPI010000012.1"/>
</dbReference>
<evidence type="ECO:0000256" key="7">
    <source>
        <dbReference type="ARBA" id="ARBA00023004"/>
    </source>
</evidence>
<dbReference type="Proteomes" id="UP001208771">
    <property type="component" value="Unassembled WGS sequence"/>
</dbReference>
<dbReference type="SUPFAM" id="SSF46626">
    <property type="entry name" value="Cytochrome c"/>
    <property type="match status" value="2"/>
</dbReference>
<keyword evidence="12" id="KW-0575">Peroxidase</keyword>
<dbReference type="Gene3D" id="1.10.760.10">
    <property type="entry name" value="Cytochrome c-like domain"/>
    <property type="match status" value="2"/>
</dbReference>
<dbReference type="Pfam" id="PF03150">
    <property type="entry name" value="CCP_MauG"/>
    <property type="match status" value="1"/>
</dbReference>
<proteinExistence type="predicted"/>
<evidence type="ECO:0000256" key="9">
    <source>
        <dbReference type="PIRSR" id="PIRSR000294-2"/>
    </source>
</evidence>
<feature type="binding site" description="covalent" evidence="8">
    <location>
        <position position="237"/>
    </location>
    <ligand>
        <name>heme c</name>
        <dbReference type="ChEBI" id="CHEBI:61717"/>
        <label>2</label>
    </ligand>
</feature>
<dbReference type="GO" id="GO:0046872">
    <property type="term" value="F:metal ion binding"/>
    <property type="evidence" value="ECO:0007669"/>
    <property type="project" value="UniProtKB-KW"/>
</dbReference>
<dbReference type="PIRSF" id="PIRSF000294">
    <property type="entry name" value="Cytochrome-c_peroxidase"/>
    <property type="match status" value="1"/>
</dbReference>
<dbReference type="InterPro" id="IPR009056">
    <property type="entry name" value="Cyt_c-like_dom"/>
</dbReference>
<dbReference type="AlphaFoldDB" id="A0AAE3N5Y0"/>
<evidence type="ECO:0000313" key="12">
    <source>
        <dbReference type="EMBL" id="MCX8999870.1"/>
    </source>
</evidence>
<dbReference type="InterPro" id="IPR026259">
    <property type="entry name" value="MauG/Cytc_peroxidase"/>
</dbReference>
<keyword evidence="3 9" id="KW-0479">Metal-binding</keyword>
<evidence type="ECO:0000256" key="4">
    <source>
        <dbReference type="ARBA" id="ARBA00022729"/>
    </source>
</evidence>
<feature type="domain" description="Cytochrome c" evidence="11">
    <location>
        <begin position="70"/>
        <end position="179"/>
    </location>
</feature>
<dbReference type="EMBL" id="JANFPI010000012">
    <property type="protein sequence ID" value="MCX8999870.1"/>
    <property type="molecule type" value="Genomic_DNA"/>
</dbReference>
<dbReference type="PANTHER" id="PTHR30600:SF10">
    <property type="entry name" value="BLL6722 PROTEIN"/>
    <property type="match status" value="1"/>
</dbReference>
<protein>
    <submittedName>
        <fullName evidence="12">Cytochrome-c peroxidase</fullName>
    </submittedName>
</protein>
<evidence type="ECO:0000256" key="1">
    <source>
        <dbReference type="ARBA" id="ARBA00004418"/>
    </source>
</evidence>
<dbReference type="GO" id="GO:0020037">
    <property type="term" value="F:heme binding"/>
    <property type="evidence" value="ECO:0007669"/>
    <property type="project" value="InterPro"/>
</dbReference>
<dbReference type="GO" id="GO:0004130">
    <property type="term" value="F:cytochrome-c peroxidase activity"/>
    <property type="evidence" value="ECO:0007669"/>
    <property type="project" value="TreeGrafter"/>
</dbReference>
<comment type="cofactor">
    <cofactor evidence="8">
        <name>heme</name>
        <dbReference type="ChEBI" id="CHEBI:30413"/>
    </cofactor>
    <text evidence="8">Binds 2 heme groups.</text>
</comment>
<feature type="binding site" description="covalent" evidence="8">
    <location>
        <position position="92"/>
    </location>
    <ligand>
        <name>heme c</name>
        <dbReference type="ChEBI" id="CHEBI:61717"/>
        <label>1</label>
    </ligand>
</feature>
<evidence type="ECO:0000256" key="5">
    <source>
        <dbReference type="ARBA" id="ARBA00022764"/>
    </source>
</evidence>
<feature type="binding site" description="covalent" evidence="8">
    <location>
        <position position="95"/>
    </location>
    <ligand>
        <name>heme c</name>
        <dbReference type="ChEBI" id="CHEBI:61717"/>
        <label>1</label>
    </ligand>
</feature>
<dbReference type="InterPro" id="IPR051395">
    <property type="entry name" value="Cytochrome_c_Peroxidase/MauG"/>
</dbReference>
<keyword evidence="4 10" id="KW-0732">Signal</keyword>
<dbReference type="GO" id="GO:0009055">
    <property type="term" value="F:electron transfer activity"/>
    <property type="evidence" value="ECO:0007669"/>
    <property type="project" value="InterPro"/>
</dbReference>
<keyword evidence="6" id="KW-0560">Oxidoreductase</keyword>
<dbReference type="GO" id="GO:0042597">
    <property type="term" value="C:periplasmic space"/>
    <property type="evidence" value="ECO:0007669"/>
    <property type="project" value="UniProtKB-SubCell"/>
</dbReference>
<dbReference type="PROSITE" id="PS51007">
    <property type="entry name" value="CYTC"/>
    <property type="match status" value="1"/>
</dbReference>
<keyword evidence="5" id="KW-0574">Periplasm</keyword>
<dbReference type="PANTHER" id="PTHR30600">
    <property type="entry name" value="CYTOCHROME C PEROXIDASE-RELATED"/>
    <property type="match status" value="1"/>
</dbReference>
<evidence type="ECO:0000256" key="8">
    <source>
        <dbReference type="PIRSR" id="PIRSR000294-1"/>
    </source>
</evidence>
<feature type="chain" id="PRO_5042080164" evidence="10">
    <location>
        <begin position="27"/>
        <end position="361"/>
    </location>
</feature>
<feature type="binding site" description="covalent" evidence="8">
    <location>
        <position position="240"/>
    </location>
    <ligand>
        <name>heme c</name>
        <dbReference type="ChEBI" id="CHEBI:61717"/>
        <label>2</label>
    </ligand>
</feature>
<keyword evidence="7 9" id="KW-0408">Iron</keyword>
<gene>
    <name evidence="12" type="ORF">NOF55_22455</name>
</gene>
<keyword evidence="2 8" id="KW-0349">Heme</keyword>
<evidence type="ECO:0000256" key="2">
    <source>
        <dbReference type="ARBA" id="ARBA00022617"/>
    </source>
</evidence>
<sequence>MTRRAGHGGRALLLAACLSAFGPAQANAPSLRDLYARPPQQWPAAWIDPGVDFAELGSPAHSRQDRSEAARAELGERLFFDARLSVDGSVSCASCHRPDHGWSVPAPLSTGMAGSKGRRNPPGLHTVAARRHLDWDGRDIALAARSLEPLTAPGEMGNLDLAGVEARLATIDEYGQAARALYSTERLTAALAGDALAAFQSGLDRQTRFDRFVAGDAGQLDDREIRGLHLFRTKARCANCHFGPLLTDERFHNLKISFFGEKTEDLGRYLVTDRAEDAGAMRTPSLRHVAQTAPYMHNGLFPSLRNVINLYDRGGGEVRARNDAEADHPLFPHAARVSPLIKPLHLTEDEKSALEAFLKTL</sequence>
<feature type="signal peptide" evidence="10">
    <location>
        <begin position="1"/>
        <end position="26"/>
    </location>
</feature>
<feature type="binding site" description="axial binding residue" evidence="9">
    <location>
        <position position="96"/>
    </location>
    <ligand>
        <name>heme c</name>
        <dbReference type="ChEBI" id="CHEBI:61717"/>
        <label>1</label>
    </ligand>
    <ligandPart>
        <name>Fe</name>
        <dbReference type="ChEBI" id="CHEBI:18248"/>
    </ligandPart>
</feature>
<comment type="caution">
    <text evidence="12">The sequence shown here is derived from an EMBL/GenBank/DDBJ whole genome shotgun (WGS) entry which is preliminary data.</text>
</comment>
<evidence type="ECO:0000256" key="3">
    <source>
        <dbReference type="ARBA" id="ARBA00022723"/>
    </source>
</evidence>
<comment type="PTM">
    <text evidence="8">Binds 2 heme groups per subunit.</text>
</comment>
<comment type="subcellular location">
    <subcellularLocation>
        <location evidence="1">Periplasm</location>
    </subcellularLocation>
</comment>
<accession>A0AAE3N5Y0</accession>
<dbReference type="InterPro" id="IPR004852">
    <property type="entry name" value="Di-haem_cyt_c_peroxidsae"/>
</dbReference>
<evidence type="ECO:0000313" key="13">
    <source>
        <dbReference type="Proteomes" id="UP001208771"/>
    </source>
</evidence>